<name>A0A840APY9_9HYPH</name>
<dbReference type="CDD" id="cd06332">
    <property type="entry name" value="PBP1_aromatic_compounds-like"/>
    <property type="match status" value="1"/>
</dbReference>
<organism evidence="6 7">
    <name type="scientific">Kaistia hirudinis</name>
    <dbReference type="NCBI Taxonomy" id="1293440"/>
    <lineage>
        <taxon>Bacteria</taxon>
        <taxon>Pseudomonadati</taxon>
        <taxon>Pseudomonadota</taxon>
        <taxon>Alphaproteobacteria</taxon>
        <taxon>Hyphomicrobiales</taxon>
        <taxon>Kaistiaceae</taxon>
        <taxon>Kaistia</taxon>
    </lineage>
</organism>
<dbReference type="Pfam" id="PF13458">
    <property type="entry name" value="Peripla_BP_6"/>
    <property type="match status" value="1"/>
</dbReference>
<keyword evidence="7" id="KW-1185">Reference proteome</keyword>
<dbReference type="SUPFAM" id="SSF53822">
    <property type="entry name" value="Periplasmic binding protein-like I"/>
    <property type="match status" value="1"/>
</dbReference>
<evidence type="ECO:0000256" key="2">
    <source>
        <dbReference type="ARBA" id="ARBA00022729"/>
    </source>
</evidence>
<dbReference type="PANTHER" id="PTHR30483">
    <property type="entry name" value="LEUCINE-SPECIFIC-BINDING PROTEIN"/>
    <property type="match status" value="1"/>
</dbReference>
<evidence type="ECO:0000313" key="7">
    <source>
        <dbReference type="Proteomes" id="UP000553963"/>
    </source>
</evidence>
<evidence type="ECO:0000256" key="3">
    <source>
        <dbReference type="ARBA" id="ARBA00022970"/>
    </source>
</evidence>
<keyword evidence="3" id="KW-0029">Amino-acid transport</keyword>
<comment type="similarity">
    <text evidence="1">Belongs to the leucine-binding protein family.</text>
</comment>
<dbReference type="InterPro" id="IPR028082">
    <property type="entry name" value="Peripla_BP_I"/>
</dbReference>
<protein>
    <submittedName>
        <fullName evidence="6">Branched-chain amino acid transport system substrate-binding protein</fullName>
    </submittedName>
</protein>
<evidence type="ECO:0000256" key="4">
    <source>
        <dbReference type="SAM" id="SignalP"/>
    </source>
</evidence>
<feature type="domain" description="Leucine-binding protein" evidence="5">
    <location>
        <begin position="29"/>
        <end position="374"/>
    </location>
</feature>
<reference evidence="6 7" key="1">
    <citation type="submission" date="2020-08" db="EMBL/GenBank/DDBJ databases">
        <title>Genomic Encyclopedia of Type Strains, Phase IV (KMG-IV): sequencing the most valuable type-strain genomes for metagenomic binning, comparative biology and taxonomic classification.</title>
        <authorList>
            <person name="Goeker M."/>
        </authorList>
    </citation>
    <scope>NUCLEOTIDE SEQUENCE [LARGE SCALE GENOMIC DNA]</scope>
    <source>
        <strain evidence="6 7">DSM 25966</strain>
    </source>
</reference>
<comment type="caution">
    <text evidence="6">The sequence shown here is derived from an EMBL/GenBank/DDBJ whole genome shotgun (WGS) entry which is preliminary data.</text>
</comment>
<dbReference type="EMBL" id="JACIDS010000003">
    <property type="protein sequence ID" value="MBB3931358.1"/>
    <property type="molecule type" value="Genomic_DNA"/>
</dbReference>
<evidence type="ECO:0000259" key="5">
    <source>
        <dbReference type="Pfam" id="PF13458"/>
    </source>
</evidence>
<dbReference type="RefSeq" id="WP_183399003.1">
    <property type="nucleotide sequence ID" value="NZ_JACIDS010000003.1"/>
</dbReference>
<dbReference type="Gene3D" id="3.40.50.2300">
    <property type="match status" value="2"/>
</dbReference>
<dbReference type="PANTHER" id="PTHR30483:SF6">
    <property type="entry name" value="PERIPLASMIC BINDING PROTEIN OF ABC TRANSPORTER FOR NATURAL AMINO ACIDS"/>
    <property type="match status" value="1"/>
</dbReference>
<evidence type="ECO:0000256" key="1">
    <source>
        <dbReference type="ARBA" id="ARBA00010062"/>
    </source>
</evidence>
<accession>A0A840APY9</accession>
<feature type="chain" id="PRO_5032899566" evidence="4">
    <location>
        <begin position="26"/>
        <end position="415"/>
    </location>
</feature>
<keyword evidence="3" id="KW-0813">Transport</keyword>
<dbReference type="InterPro" id="IPR028081">
    <property type="entry name" value="Leu-bd"/>
</dbReference>
<dbReference type="AlphaFoldDB" id="A0A840APY9"/>
<dbReference type="GO" id="GO:0006865">
    <property type="term" value="P:amino acid transport"/>
    <property type="evidence" value="ECO:0007669"/>
    <property type="project" value="UniProtKB-KW"/>
</dbReference>
<proteinExistence type="inferred from homology"/>
<feature type="signal peptide" evidence="4">
    <location>
        <begin position="1"/>
        <end position="25"/>
    </location>
</feature>
<dbReference type="Proteomes" id="UP000553963">
    <property type="component" value="Unassembled WGS sequence"/>
</dbReference>
<gene>
    <name evidence="6" type="ORF">GGR25_002408</name>
</gene>
<sequence length="415" mass="43470">MKIHRRALLALAVATAFTAPGFAFAADDTIKIGLLATFEGPFTVLGEDGERGAMTAIGEAGGMVGGKKIEIVKGSSDASPDSAVRAARKLVEQDGVKVLIGPLSGDEGIAVKDYAKTQPGVTFINGSSAAQDTTFRDPAENFFRFSTDGAQWMAGLGTYAYNDKGYKTVATVAEDYSFPYTQVFGFMAEFCKAGGKVPSKSWVPIGNKDYSSVIAAIPDNVDAIYVALGGADAVNFLTQYQQSGGSAPLIGGSITVDQTVLTAQGKLRDVLVGTPSAGPTADTNDAPAWKAFVEEYKKQPGAFPSPSLFAHAYYVNTKAALIALDEVKDDLSDGGKAFREALAKVSFDSPTGKVSLDANRNGIADIFLTEVSEGADGTLLNKLIKVVPQVNQTLGIPEDQFRALGAVSRDNPSCS</sequence>
<keyword evidence="2 4" id="KW-0732">Signal</keyword>
<evidence type="ECO:0000313" key="6">
    <source>
        <dbReference type="EMBL" id="MBB3931358.1"/>
    </source>
</evidence>
<dbReference type="InterPro" id="IPR051010">
    <property type="entry name" value="BCAA_transport"/>
</dbReference>